<reference evidence="11 12" key="1">
    <citation type="submission" date="2019-09" db="EMBL/GenBank/DDBJ databases">
        <title>Bird 10,000 Genomes (B10K) Project - Family phase.</title>
        <authorList>
            <person name="Zhang G."/>
        </authorList>
    </citation>
    <scope>NUCLEOTIDE SEQUENCE [LARGE SCALE GENOMIC DNA]</scope>
    <source>
        <strain evidence="11">B10K-CU-031-17</strain>
        <tissue evidence="11">Muscle</tissue>
    </source>
</reference>
<keyword evidence="6" id="KW-0297">G-protein coupled receptor</keyword>
<evidence type="ECO:0000256" key="5">
    <source>
        <dbReference type="ARBA" id="ARBA00022989"/>
    </source>
</evidence>
<dbReference type="PROSITE" id="PS50262">
    <property type="entry name" value="G_PROTEIN_RECEP_F1_2"/>
    <property type="match status" value="1"/>
</dbReference>
<feature type="non-terminal residue" evidence="11">
    <location>
        <position position="1"/>
    </location>
</feature>
<dbReference type="SUPFAM" id="SSF81321">
    <property type="entry name" value="Family A G protein-coupled receptor-like"/>
    <property type="match status" value="1"/>
</dbReference>
<keyword evidence="12" id="KW-1185">Reference proteome</keyword>
<keyword evidence="3" id="KW-0812">Transmembrane</keyword>
<dbReference type="EMBL" id="VWYY01000691">
    <property type="protein sequence ID" value="NXE39860.1"/>
    <property type="molecule type" value="Genomic_DNA"/>
</dbReference>
<keyword evidence="4" id="KW-0716">Sensory transduction</keyword>
<gene>
    <name evidence="11" type="primary">Or5b21</name>
    <name evidence="11" type="ORF">PTILEU_R14779</name>
</gene>
<feature type="non-terminal residue" evidence="11">
    <location>
        <position position="118"/>
    </location>
</feature>
<dbReference type="GO" id="GO:0004984">
    <property type="term" value="F:olfactory receptor activity"/>
    <property type="evidence" value="ECO:0007669"/>
    <property type="project" value="InterPro"/>
</dbReference>
<keyword evidence="4" id="KW-0552">Olfaction</keyword>
<proteinExistence type="predicted"/>
<keyword evidence="7" id="KW-0472">Membrane</keyword>
<dbReference type="GO" id="GO:0004930">
    <property type="term" value="F:G protein-coupled receptor activity"/>
    <property type="evidence" value="ECO:0007669"/>
    <property type="project" value="UniProtKB-KW"/>
</dbReference>
<dbReference type="Proteomes" id="UP000547721">
    <property type="component" value="Unassembled WGS sequence"/>
</dbReference>
<keyword evidence="8" id="KW-0675">Receptor</keyword>
<evidence type="ECO:0000256" key="2">
    <source>
        <dbReference type="ARBA" id="ARBA00022475"/>
    </source>
</evidence>
<accession>A0A7K8ME94</accession>
<feature type="domain" description="G-protein coupled receptors family 1 profile" evidence="10">
    <location>
        <begin position="1"/>
        <end position="118"/>
    </location>
</feature>
<evidence type="ECO:0000256" key="8">
    <source>
        <dbReference type="ARBA" id="ARBA00023170"/>
    </source>
</evidence>
<evidence type="ECO:0000256" key="4">
    <source>
        <dbReference type="ARBA" id="ARBA00022725"/>
    </source>
</evidence>
<sequence length="118" mass="13211">YQGGDRSIPVQGCFTQYYFFNCLAAAECYILAAMSYVRYLAVCRPLHYPARMGTRLCFQLGAASWVSDFLSNSILTFLISNLDFCGPNEIPHFFCDSFPMMKLSCSDTRVVGLVTSVV</sequence>
<evidence type="ECO:0000256" key="7">
    <source>
        <dbReference type="ARBA" id="ARBA00023136"/>
    </source>
</evidence>
<comment type="subcellular location">
    <subcellularLocation>
        <location evidence="1">Cell membrane</location>
        <topology evidence="1">Multi-pass membrane protein</topology>
    </subcellularLocation>
</comment>
<dbReference type="Pfam" id="PF13853">
    <property type="entry name" value="7tm_4"/>
    <property type="match status" value="1"/>
</dbReference>
<evidence type="ECO:0000256" key="1">
    <source>
        <dbReference type="ARBA" id="ARBA00004651"/>
    </source>
</evidence>
<dbReference type="AlphaFoldDB" id="A0A7K8ME94"/>
<comment type="caution">
    <text evidence="11">The sequence shown here is derived from an EMBL/GenBank/DDBJ whole genome shotgun (WGS) entry which is preliminary data.</text>
</comment>
<evidence type="ECO:0000313" key="12">
    <source>
        <dbReference type="Proteomes" id="UP000547721"/>
    </source>
</evidence>
<keyword evidence="9" id="KW-0807">Transducer</keyword>
<dbReference type="InterPro" id="IPR000725">
    <property type="entry name" value="Olfact_rcpt"/>
</dbReference>
<dbReference type="InterPro" id="IPR050516">
    <property type="entry name" value="Olfactory_GPCR"/>
</dbReference>
<dbReference type="Gene3D" id="1.20.1070.10">
    <property type="entry name" value="Rhodopsin 7-helix transmembrane proteins"/>
    <property type="match status" value="1"/>
</dbReference>
<evidence type="ECO:0000256" key="3">
    <source>
        <dbReference type="ARBA" id="ARBA00022692"/>
    </source>
</evidence>
<protein>
    <submittedName>
        <fullName evidence="11">OR5BL protein</fullName>
    </submittedName>
</protein>
<keyword evidence="2" id="KW-1003">Cell membrane</keyword>
<evidence type="ECO:0000259" key="10">
    <source>
        <dbReference type="PROSITE" id="PS50262"/>
    </source>
</evidence>
<evidence type="ECO:0000256" key="6">
    <source>
        <dbReference type="ARBA" id="ARBA00023040"/>
    </source>
</evidence>
<evidence type="ECO:0000256" key="9">
    <source>
        <dbReference type="ARBA" id="ARBA00023224"/>
    </source>
</evidence>
<name>A0A7K8ME94_9CORV</name>
<dbReference type="InterPro" id="IPR017452">
    <property type="entry name" value="GPCR_Rhodpsn_7TM"/>
</dbReference>
<evidence type="ECO:0000313" key="11">
    <source>
        <dbReference type="EMBL" id="NXE39860.1"/>
    </source>
</evidence>
<dbReference type="PANTHER" id="PTHR26452">
    <property type="entry name" value="OLFACTORY RECEPTOR"/>
    <property type="match status" value="1"/>
</dbReference>
<keyword evidence="5" id="KW-1133">Transmembrane helix</keyword>
<dbReference type="GO" id="GO:0005886">
    <property type="term" value="C:plasma membrane"/>
    <property type="evidence" value="ECO:0007669"/>
    <property type="project" value="UniProtKB-SubCell"/>
</dbReference>
<dbReference type="PRINTS" id="PR00245">
    <property type="entry name" value="OLFACTORYR"/>
</dbReference>
<organism evidence="11 12">
    <name type="scientific">Ptilorrhoa leucosticta</name>
    <dbReference type="NCBI Taxonomy" id="449384"/>
    <lineage>
        <taxon>Eukaryota</taxon>
        <taxon>Metazoa</taxon>
        <taxon>Chordata</taxon>
        <taxon>Craniata</taxon>
        <taxon>Vertebrata</taxon>
        <taxon>Euteleostomi</taxon>
        <taxon>Archelosauria</taxon>
        <taxon>Archosauria</taxon>
        <taxon>Dinosauria</taxon>
        <taxon>Saurischia</taxon>
        <taxon>Theropoda</taxon>
        <taxon>Coelurosauria</taxon>
        <taxon>Aves</taxon>
        <taxon>Neognathae</taxon>
        <taxon>Neoaves</taxon>
        <taxon>Telluraves</taxon>
        <taxon>Australaves</taxon>
        <taxon>Passeriformes</taxon>
        <taxon>Corvoidea</taxon>
        <taxon>Cinclosomatidae</taxon>
        <taxon>Ptilorrhoa</taxon>
    </lineage>
</organism>